<proteinExistence type="predicted"/>
<dbReference type="SUPFAM" id="SSF52540">
    <property type="entry name" value="P-loop containing nucleoside triphosphate hydrolases"/>
    <property type="match status" value="1"/>
</dbReference>
<dbReference type="RefSeq" id="WP_135268224.1">
    <property type="nucleotide sequence ID" value="NZ_CP038436.1"/>
</dbReference>
<dbReference type="KEGG" id="nsn:EXE58_12635"/>
<dbReference type="InterPro" id="IPR027417">
    <property type="entry name" value="P-loop_NTPase"/>
</dbReference>
<dbReference type="EMBL" id="CP038436">
    <property type="protein sequence ID" value="QBX56233.1"/>
    <property type="molecule type" value="Genomic_DNA"/>
</dbReference>
<dbReference type="Proteomes" id="UP000294853">
    <property type="component" value="Chromosome"/>
</dbReference>
<name>A0A4P7IHQ3_9ACTN</name>
<evidence type="ECO:0000313" key="1">
    <source>
        <dbReference type="EMBL" id="QBX56233.1"/>
    </source>
</evidence>
<gene>
    <name evidence="1" type="ORF">EXE58_12635</name>
</gene>
<dbReference type="OrthoDB" id="5144031at2"/>
<dbReference type="AlphaFoldDB" id="A0A4P7IHQ3"/>
<evidence type="ECO:0008006" key="3">
    <source>
        <dbReference type="Google" id="ProtNLM"/>
    </source>
</evidence>
<evidence type="ECO:0000313" key="2">
    <source>
        <dbReference type="Proteomes" id="UP000294853"/>
    </source>
</evidence>
<sequence>MTDVFLHVGLYKTGTTTIQGALGATAEQLAAEGVLFPGGSRAQRLAAYDLLGQRVGGEERGEAAGALRRLLDLVDAHDGRAVVVSEEELSLARPRHVRRLVRSLRGHRVFVVVGARDPARTVVSAWQQTIVNGGCTSWRDFVASVRGEPGAPPSDGISFHWRHDLLRVVDTWATAVPMEQIRLVTVPPRGAPGATLLDRFARAADLPETWRPPHRTTMRNVSLGAAELEAVRRLNGSLAGRLNATQHRFVIEAGIRARLAGTTSRPLELPAEHQAWARAQGERLVAELEQRGVEVHGDLADLVPECTAPPERELDDVTDAELLDATQQALLSLALDHGRLFRRYRKEFMAQEGRLPAVSEVVGSQLRAGGFWLQKKALRASDRHPLVAGASRLYVARTSPSRAARPWARQRSRLAGPM</sequence>
<accession>A0A4P7IHQ3</accession>
<dbReference type="Gene3D" id="3.40.50.300">
    <property type="entry name" value="P-loop containing nucleotide triphosphate hydrolases"/>
    <property type="match status" value="1"/>
</dbReference>
<reference evidence="1 2" key="1">
    <citation type="submission" date="2019-03" db="EMBL/GenBank/DDBJ databases">
        <title>Three New Species of Nocardioides, Nocardioides euryhalodurans sp. nov., Nocardioides seonyuensis sp. nov. and Nocardioides eburneoflavus sp. nov. Iolated from Soil.</title>
        <authorList>
            <person name="Roh S.G."/>
            <person name="Lee C."/>
            <person name="Kim M.-K."/>
            <person name="Kim S.B."/>
        </authorList>
    </citation>
    <scope>NUCLEOTIDE SEQUENCE [LARGE SCALE GENOMIC DNA]</scope>
    <source>
        <strain evidence="1 2">MMS17-SY207-3</strain>
    </source>
</reference>
<organism evidence="1 2">
    <name type="scientific">Nocardioides seonyuensis</name>
    <dbReference type="NCBI Taxonomy" id="2518371"/>
    <lineage>
        <taxon>Bacteria</taxon>
        <taxon>Bacillati</taxon>
        <taxon>Actinomycetota</taxon>
        <taxon>Actinomycetes</taxon>
        <taxon>Propionibacteriales</taxon>
        <taxon>Nocardioidaceae</taxon>
        <taxon>Nocardioides</taxon>
    </lineage>
</organism>
<keyword evidence="2" id="KW-1185">Reference proteome</keyword>
<protein>
    <recommendedName>
        <fullName evidence="3">Sulfotransferase family protein</fullName>
    </recommendedName>
</protein>